<evidence type="ECO:0000313" key="1">
    <source>
        <dbReference type="EMBL" id="KIM27289.1"/>
    </source>
</evidence>
<dbReference type="Proteomes" id="UP000054097">
    <property type="component" value="Unassembled WGS sequence"/>
</dbReference>
<organism evidence="1 2">
    <name type="scientific">Serendipita vermifera MAFF 305830</name>
    <dbReference type="NCBI Taxonomy" id="933852"/>
    <lineage>
        <taxon>Eukaryota</taxon>
        <taxon>Fungi</taxon>
        <taxon>Dikarya</taxon>
        <taxon>Basidiomycota</taxon>
        <taxon>Agaricomycotina</taxon>
        <taxon>Agaricomycetes</taxon>
        <taxon>Sebacinales</taxon>
        <taxon>Serendipitaceae</taxon>
        <taxon>Serendipita</taxon>
    </lineage>
</organism>
<reference evidence="2" key="2">
    <citation type="submission" date="2015-01" db="EMBL/GenBank/DDBJ databases">
        <title>Evolutionary Origins and Diversification of the Mycorrhizal Mutualists.</title>
        <authorList>
            <consortium name="DOE Joint Genome Institute"/>
            <consortium name="Mycorrhizal Genomics Consortium"/>
            <person name="Kohler A."/>
            <person name="Kuo A."/>
            <person name="Nagy L.G."/>
            <person name="Floudas D."/>
            <person name="Copeland A."/>
            <person name="Barry K.W."/>
            <person name="Cichocki N."/>
            <person name="Veneault-Fourrey C."/>
            <person name="LaButti K."/>
            <person name="Lindquist E.A."/>
            <person name="Lipzen A."/>
            <person name="Lundell T."/>
            <person name="Morin E."/>
            <person name="Murat C."/>
            <person name="Riley R."/>
            <person name="Ohm R."/>
            <person name="Sun H."/>
            <person name="Tunlid A."/>
            <person name="Henrissat B."/>
            <person name="Grigoriev I.V."/>
            <person name="Hibbett D.S."/>
            <person name="Martin F."/>
        </authorList>
    </citation>
    <scope>NUCLEOTIDE SEQUENCE [LARGE SCALE GENOMIC DNA]</scope>
    <source>
        <strain evidence="2">MAFF 305830</strain>
    </source>
</reference>
<keyword evidence="2" id="KW-1185">Reference proteome</keyword>
<dbReference type="AlphaFoldDB" id="A0A0C3B528"/>
<proteinExistence type="predicted"/>
<gene>
    <name evidence="1" type="ORF">M408DRAFT_171857</name>
</gene>
<sequence length="179" mass="18463">MQTGTLSIPAGARRPMEAAAMSGAIDATTRALAPNSPTNSLRVPAGARLAYPGVPNSTTLTPGVVQLALAESPSLHEICVAFFPCKVTVLIHSFMTLGTQDGTGQTVTATGQNAGVPNVILALGGQTGDYGKLDASLMDWSVPETSESPVFGGMTSLNNNTQEEFSAADLDRPTFPNDL</sequence>
<name>A0A0C3B528_SERVB</name>
<dbReference type="EMBL" id="KN824300">
    <property type="protein sequence ID" value="KIM27289.1"/>
    <property type="molecule type" value="Genomic_DNA"/>
</dbReference>
<accession>A0A0C3B528</accession>
<protein>
    <submittedName>
        <fullName evidence="1">Uncharacterized protein</fullName>
    </submittedName>
</protein>
<reference evidence="1 2" key="1">
    <citation type="submission" date="2014-04" db="EMBL/GenBank/DDBJ databases">
        <authorList>
            <consortium name="DOE Joint Genome Institute"/>
            <person name="Kuo A."/>
            <person name="Zuccaro A."/>
            <person name="Kohler A."/>
            <person name="Nagy L.G."/>
            <person name="Floudas D."/>
            <person name="Copeland A."/>
            <person name="Barry K.W."/>
            <person name="Cichocki N."/>
            <person name="Veneault-Fourrey C."/>
            <person name="LaButti K."/>
            <person name="Lindquist E.A."/>
            <person name="Lipzen A."/>
            <person name="Lundell T."/>
            <person name="Morin E."/>
            <person name="Murat C."/>
            <person name="Sun H."/>
            <person name="Tunlid A."/>
            <person name="Henrissat B."/>
            <person name="Grigoriev I.V."/>
            <person name="Hibbett D.S."/>
            <person name="Martin F."/>
            <person name="Nordberg H.P."/>
            <person name="Cantor M.N."/>
            <person name="Hua S.X."/>
        </authorList>
    </citation>
    <scope>NUCLEOTIDE SEQUENCE [LARGE SCALE GENOMIC DNA]</scope>
    <source>
        <strain evidence="1 2">MAFF 305830</strain>
    </source>
</reference>
<evidence type="ECO:0000313" key="2">
    <source>
        <dbReference type="Proteomes" id="UP000054097"/>
    </source>
</evidence>
<dbReference type="HOGENOM" id="CLU_1504342_0_0_1"/>